<keyword evidence="2" id="KW-0560">Oxidoreductase</keyword>
<evidence type="ECO:0000259" key="1">
    <source>
        <dbReference type="PROSITE" id="PS51725"/>
    </source>
</evidence>
<dbReference type="PROSITE" id="PS51725">
    <property type="entry name" value="ABM"/>
    <property type="match status" value="1"/>
</dbReference>
<proteinExistence type="predicted"/>
<keyword evidence="3" id="KW-1185">Reference proteome</keyword>
<dbReference type="Proteomes" id="UP001517376">
    <property type="component" value="Unassembled WGS sequence"/>
</dbReference>
<keyword evidence="2" id="KW-0503">Monooxygenase</keyword>
<organism evidence="2 3">
    <name type="scientific">Paragemmobacter ruber</name>
    <dbReference type="NCBI Taxonomy" id="1985673"/>
    <lineage>
        <taxon>Bacteria</taxon>
        <taxon>Pseudomonadati</taxon>
        <taxon>Pseudomonadota</taxon>
        <taxon>Alphaproteobacteria</taxon>
        <taxon>Rhodobacterales</taxon>
        <taxon>Paracoccaceae</taxon>
        <taxon>Paragemmobacter</taxon>
    </lineage>
</organism>
<dbReference type="InterPro" id="IPR007138">
    <property type="entry name" value="ABM_dom"/>
</dbReference>
<dbReference type="InterPro" id="IPR011008">
    <property type="entry name" value="Dimeric_a/b-barrel"/>
</dbReference>
<name>A0ABW9Y8Z5_9RHOB</name>
<reference evidence="3" key="1">
    <citation type="submission" date="2020-01" db="EMBL/GenBank/DDBJ databases">
        <title>Sphingomonas sp. strain CSW-10.</title>
        <authorList>
            <person name="Chen W.-M."/>
        </authorList>
    </citation>
    <scope>NUCLEOTIDE SEQUENCE [LARGE SCALE GENOMIC DNA]</scope>
    <source>
        <strain evidence="3">CCP-1</strain>
    </source>
</reference>
<accession>A0ABW9Y8Z5</accession>
<dbReference type="Gene3D" id="3.30.70.100">
    <property type="match status" value="1"/>
</dbReference>
<dbReference type="SUPFAM" id="SSF54909">
    <property type="entry name" value="Dimeric alpha+beta barrel"/>
    <property type="match status" value="1"/>
</dbReference>
<protein>
    <submittedName>
        <fullName evidence="2">Antibiotic biosynthesis monooxygenase</fullName>
    </submittedName>
</protein>
<feature type="domain" description="ABM" evidence="1">
    <location>
        <begin position="2"/>
        <end position="90"/>
    </location>
</feature>
<dbReference type="Pfam" id="PF03992">
    <property type="entry name" value="ABM"/>
    <property type="match status" value="1"/>
</dbReference>
<sequence>MIRLSGRLVCMSEDERRAVLAHRAAHEAATRAEAGCIAFRIDDTDDPLIFDVTESFRDRAAFDAHQARTRDSAWFAATRSILRDFRVEELRD</sequence>
<dbReference type="GO" id="GO:0004497">
    <property type="term" value="F:monooxygenase activity"/>
    <property type="evidence" value="ECO:0007669"/>
    <property type="project" value="UniProtKB-KW"/>
</dbReference>
<comment type="caution">
    <text evidence="2">The sequence shown here is derived from an EMBL/GenBank/DDBJ whole genome shotgun (WGS) entry which is preliminary data.</text>
</comment>
<dbReference type="RefSeq" id="WP_161767678.1">
    <property type="nucleotide sequence ID" value="NZ_JAAATW010000003.1"/>
</dbReference>
<dbReference type="EMBL" id="JAAATW010000003">
    <property type="protein sequence ID" value="NBE08624.1"/>
    <property type="molecule type" value="Genomic_DNA"/>
</dbReference>
<evidence type="ECO:0000313" key="3">
    <source>
        <dbReference type="Proteomes" id="UP001517376"/>
    </source>
</evidence>
<evidence type="ECO:0000313" key="2">
    <source>
        <dbReference type="EMBL" id="NBE08624.1"/>
    </source>
</evidence>
<gene>
    <name evidence="2" type="ORF">GU920_13870</name>
</gene>